<evidence type="ECO:0000256" key="2">
    <source>
        <dbReference type="ARBA" id="ARBA00022982"/>
    </source>
</evidence>
<dbReference type="Pfam" id="PF00115">
    <property type="entry name" value="COX1"/>
    <property type="match status" value="1"/>
</dbReference>
<feature type="transmembrane region" description="Helical" evidence="3">
    <location>
        <begin position="414"/>
        <end position="436"/>
    </location>
</feature>
<feature type="transmembrane region" description="Helical" evidence="3">
    <location>
        <begin position="168"/>
        <end position="195"/>
    </location>
</feature>
<dbReference type="PROSITE" id="PS50855">
    <property type="entry name" value="COX1"/>
    <property type="match status" value="1"/>
</dbReference>
<keyword evidence="1" id="KW-0813">Transport</keyword>
<dbReference type="EMBL" id="NPEZ01000003">
    <property type="protein sequence ID" value="OZT76966.1"/>
    <property type="molecule type" value="Genomic_DNA"/>
</dbReference>
<dbReference type="GO" id="GO:0009060">
    <property type="term" value="P:aerobic respiration"/>
    <property type="evidence" value="ECO:0007669"/>
    <property type="project" value="InterPro"/>
</dbReference>
<feature type="transmembrane region" description="Helical" evidence="3">
    <location>
        <begin position="133"/>
        <end position="156"/>
    </location>
</feature>
<evidence type="ECO:0000313" key="5">
    <source>
        <dbReference type="EMBL" id="KIH71512.1"/>
    </source>
</evidence>
<dbReference type="PANTHER" id="PTHR10422:SF40">
    <property type="entry name" value="CYTOCHROME C OXIDASE SUBUNIT I"/>
    <property type="match status" value="1"/>
</dbReference>
<evidence type="ECO:0000313" key="10">
    <source>
        <dbReference type="Proteomes" id="UP000527860"/>
    </source>
</evidence>
<feature type="transmembrane region" description="Helical" evidence="3">
    <location>
        <begin position="12"/>
        <end position="35"/>
    </location>
</feature>
<keyword evidence="2" id="KW-0249">Electron transport</keyword>
<evidence type="ECO:0000313" key="8">
    <source>
        <dbReference type="Proteomes" id="UP000031546"/>
    </source>
</evidence>
<dbReference type="EMBL" id="JABEVU030000001">
    <property type="protein sequence ID" value="MDB0579589.1"/>
    <property type="molecule type" value="Genomic_DNA"/>
</dbReference>
<dbReference type="InterPro" id="IPR000883">
    <property type="entry name" value="Cyt_C_Oxase_1"/>
</dbReference>
<accession>A0A0C2E869</accession>
<feature type="transmembrane region" description="Helical" evidence="3">
    <location>
        <begin position="90"/>
        <end position="113"/>
    </location>
</feature>
<dbReference type="SUPFAM" id="SSF81442">
    <property type="entry name" value="Cytochrome c oxidase subunit I-like"/>
    <property type="match status" value="1"/>
</dbReference>
<comment type="caution">
    <text evidence="5">The sequence shown here is derived from an EMBL/GenBank/DDBJ whole genome shotgun (WGS) entry which is preliminary data.</text>
</comment>
<feature type="transmembrane region" description="Helical" evidence="3">
    <location>
        <begin position="55"/>
        <end position="78"/>
    </location>
</feature>
<sequence>MANTIQTHMKNNTLPLVHFFLAFIMLLIGGTLGLLQGLNRGGVFELPASFNYYEVLTLHGILLILAFTTLFTNGYLYAAIRHTLGELSKTVKILAWSSLASFLIGSVLVVWMVLAGEATVMYTFYPPMQASPWFYIGLVFVVLCIWLAGLGVFISAFQWKRRNKGQHLPILAFFAVGIYTLVIFGSLGVTVEVLMLIPWAFGWTETINVMLSRTLFWSFGHTLVNVWYLVAISVWYTILPKIIGGRIFSDTLARLVVILIVILNVPGGFHHQIVDPAFSEGLKFMHVFMSLSIAFPSLMTAFAMFAVLERTGRKRGGRGLLGWLWVLPWGDVRFLTIMIAMISFIIGGAGGIAQTNNQLNQVVHNSLWVVGHFHITVGVTVVMTFFGLVYWLIPHLSGRVMTPFIHHLGMFQTATWTVGMALMALSMHAVGLFGAPRRTSYTTYGDSATALGWEPYLSFLATGGTLLFFGVILIVYIVFHLMFFAPKGDTPFMDSRVEDNAHPTPKWTENWGLWVIVAILIISMGYVVPLVDLIENAPPGSPPHRTW</sequence>
<dbReference type="Proteomes" id="UP000527860">
    <property type="component" value="Unassembled WGS sequence"/>
</dbReference>
<evidence type="ECO:0000259" key="4">
    <source>
        <dbReference type="PROSITE" id="PS50855"/>
    </source>
</evidence>
<dbReference type="Proteomes" id="UP000031546">
    <property type="component" value="Unassembled WGS sequence"/>
</dbReference>
<feature type="transmembrane region" description="Helical" evidence="3">
    <location>
        <begin position="456"/>
        <end position="479"/>
    </location>
</feature>
<keyword evidence="1" id="KW-0679">Respiratory chain</keyword>
<dbReference type="PRINTS" id="PR01165">
    <property type="entry name" value="CYCOXIDASEI"/>
</dbReference>
<feature type="transmembrane region" description="Helical" evidence="3">
    <location>
        <begin position="215"/>
        <end position="239"/>
    </location>
</feature>
<dbReference type="GO" id="GO:0016020">
    <property type="term" value="C:membrane"/>
    <property type="evidence" value="ECO:0007669"/>
    <property type="project" value="InterPro"/>
</dbReference>
<reference evidence="7 9" key="2">
    <citation type="submission" date="2017-07" db="EMBL/GenBank/DDBJ databases">
        <title>Shotgun whole genome sequences of three halophilic bacterial isolates.</title>
        <authorList>
            <person name="Pozzo T."/>
            <person name="Higdon S.M."/>
            <person name="Quillaguaman J."/>
        </authorList>
    </citation>
    <scope>NUCLEOTIDE SEQUENCE [LARGE SCALE GENOMIC DNA]</scope>
    <source>
        <strain evidence="7 9">BU-1</strain>
    </source>
</reference>
<reference evidence="6" key="4">
    <citation type="submission" date="2022-12" db="EMBL/GenBank/DDBJ databases">
        <title>Genome analysis and biological profiling of marine Salinicoccus roseus MOSEL-ME25.</title>
        <authorList>
            <person name="Mirza F.T."/>
            <person name="Xie Y."/>
            <person name="Shinwari Z.K."/>
        </authorList>
    </citation>
    <scope>NUCLEOTIDE SEQUENCE</scope>
    <source>
        <strain evidence="6">MOSEL-ME25</strain>
    </source>
</reference>
<feature type="transmembrane region" description="Helical" evidence="3">
    <location>
        <begin position="373"/>
        <end position="393"/>
    </location>
</feature>
<feature type="transmembrane region" description="Helical" evidence="3">
    <location>
        <begin position="511"/>
        <end position="531"/>
    </location>
</feature>
<feature type="domain" description="Cytochrome oxidase subunit I profile" evidence="4">
    <location>
        <begin position="1"/>
        <end position="479"/>
    </location>
</feature>
<dbReference type="GeneID" id="77844354"/>
<keyword evidence="10" id="KW-1185">Reference proteome</keyword>
<dbReference type="Proteomes" id="UP000216682">
    <property type="component" value="Unassembled WGS sequence"/>
</dbReference>
<dbReference type="AlphaFoldDB" id="A0A0C2E869"/>
<evidence type="ECO:0000313" key="6">
    <source>
        <dbReference type="EMBL" id="MDB0579589.1"/>
    </source>
</evidence>
<proteinExistence type="predicted"/>
<protein>
    <submittedName>
        <fullName evidence="5 6">Cytochrome C</fullName>
    </submittedName>
</protein>
<feature type="transmembrane region" description="Helical" evidence="3">
    <location>
        <begin position="284"/>
        <end position="308"/>
    </location>
</feature>
<evidence type="ECO:0000313" key="9">
    <source>
        <dbReference type="Proteomes" id="UP000216682"/>
    </source>
</evidence>
<name>A0A0C2E869_9STAP</name>
<gene>
    <name evidence="7" type="ORF">CFN03_07770</name>
    <name evidence="6" type="ORF">F7P68_0003525</name>
    <name evidence="5" type="ORF">SN16_02225</name>
</gene>
<reference evidence="6" key="3">
    <citation type="submission" date="2020-04" db="EMBL/GenBank/DDBJ databases">
        <authorList>
            <person name="Tanveer F."/>
            <person name="Xie Y."/>
            <person name="Shinwari Z.K."/>
        </authorList>
    </citation>
    <scope>NUCLEOTIDE SEQUENCE</scope>
    <source>
        <strain evidence="6">MOSEL-ME25</strain>
    </source>
</reference>
<dbReference type="InterPro" id="IPR023616">
    <property type="entry name" value="Cyt_c_oxase-like_su1_dom"/>
</dbReference>
<keyword evidence="3" id="KW-0812">Transmembrane</keyword>
<feature type="transmembrane region" description="Helical" evidence="3">
    <location>
        <begin position="320"/>
        <end position="353"/>
    </location>
</feature>
<evidence type="ECO:0000256" key="1">
    <source>
        <dbReference type="ARBA" id="ARBA00022660"/>
    </source>
</evidence>
<feature type="transmembrane region" description="Helical" evidence="3">
    <location>
        <begin position="251"/>
        <end position="269"/>
    </location>
</feature>
<organism evidence="5 8">
    <name type="scientific">Salinicoccus roseus</name>
    <dbReference type="NCBI Taxonomy" id="45670"/>
    <lineage>
        <taxon>Bacteria</taxon>
        <taxon>Bacillati</taxon>
        <taxon>Bacillota</taxon>
        <taxon>Bacilli</taxon>
        <taxon>Bacillales</taxon>
        <taxon>Staphylococcaceae</taxon>
        <taxon>Salinicoccus</taxon>
    </lineage>
</organism>
<keyword evidence="3" id="KW-0472">Membrane</keyword>
<dbReference type="RefSeq" id="WP_040104976.1">
    <property type="nucleotide sequence ID" value="NZ_CANLZD010000002.1"/>
</dbReference>
<dbReference type="InterPro" id="IPR036927">
    <property type="entry name" value="Cyt_c_oxase-like_su1_sf"/>
</dbReference>
<reference evidence="5 8" key="1">
    <citation type="submission" date="2015-01" db="EMBL/GenBank/DDBJ databases">
        <title>Genome sequences of high lactate-tolerant strain Salinicoccus roseus W12 with industrial interest.</title>
        <authorList>
            <person name="Wang H."/>
            <person name="Yu B."/>
        </authorList>
    </citation>
    <scope>NUCLEOTIDE SEQUENCE [LARGE SCALE GENOMIC DNA]</scope>
    <source>
        <strain evidence="5 8">W12</strain>
    </source>
</reference>
<keyword evidence="3" id="KW-1133">Transmembrane helix</keyword>
<dbReference type="Gene3D" id="1.20.210.10">
    <property type="entry name" value="Cytochrome c oxidase-like, subunit I domain"/>
    <property type="match status" value="1"/>
</dbReference>
<dbReference type="GO" id="GO:0020037">
    <property type="term" value="F:heme binding"/>
    <property type="evidence" value="ECO:0007669"/>
    <property type="project" value="InterPro"/>
</dbReference>
<dbReference type="PANTHER" id="PTHR10422">
    <property type="entry name" value="CYTOCHROME C OXIDASE SUBUNIT 1"/>
    <property type="match status" value="1"/>
</dbReference>
<dbReference type="GO" id="GO:0004129">
    <property type="term" value="F:cytochrome-c oxidase activity"/>
    <property type="evidence" value="ECO:0007669"/>
    <property type="project" value="InterPro"/>
</dbReference>
<evidence type="ECO:0000313" key="7">
    <source>
        <dbReference type="EMBL" id="OZT76966.1"/>
    </source>
</evidence>
<dbReference type="STRING" id="45670.SN16_02225"/>
<dbReference type="OrthoDB" id="9764568at2"/>
<dbReference type="EMBL" id="JXII01000002">
    <property type="protein sequence ID" value="KIH71512.1"/>
    <property type="molecule type" value="Genomic_DNA"/>
</dbReference>
<evidence type="ECO:0000256" key="3">
    <source>
        <dbReference type="SAM" id="Phobius"/>
    </source>
</evidence>